<feature type="domain" description="Nodulin-like" evidence="6">
    <location>
        <begin position="19"/>
        <end position="265"/>
    </location>
</feature>
<feature type="transmembrane region" description="Helical" evidence="5">
    <location>
        <begin position="152"/>
        <end position="174"/>
    </location>
</feature>
<feature type="transmembrane region" description="Helical" evidence="5">
    <location>
        <begin position="219"/>
        <end position="238"/>
    </location>
</feature>
<keyword evidence="4 5" id="KW-0472">Membrane</keyword>
<dbReference type="PANTHER" id="PTHR21576">
    <property type="entry name" value="UNCHARACTERIZED NODULIN-LIKE PROTEIN"/>
    <property type="match status" value="1"/>
</dbReference>
<comment type="caution">
    <text evidence="8">The sequence shown here is derived from an EMBL/GenBank/DDBJ whole genome shotgun (WGS) entry which is preliminary data.</text>
</comment>
<keyword evidence="2 5" id="KW-0812">Transmembrane</keyword>
<gene>
    <name evidence="8" type="primary">NFD4_19</name>
    <name evidence="8" type="ORF">CFP56_029106</name>
</gene>
<dbReference type="Pfam" id="PF06813">
    <property type="entry name" value="Nodulin-like"/>
    <property type="match status" value="1"/>
</dbReference>
<feature type="transmembrane region" description="Helical" evidence="5">
    <location>
        <begin position="611"/>
        <end position="632"/>
    </location>
</feature>
<accession>A0AAW0MDW8</accession>
<evidence type="ECO:0000259" key="6">
    <source>
        <dbReference type="Pfam" id="PF06813"/>
    </source>
</evidence>
<feature type="transmembrane region" description="Helical" evidence="5">
    <location>
        <begin position="566"/>
        <end position="591"/>
    </location>
</feature>
<keyword evidence="9" id="KW-1185">Reference proteome</keyword>
<evidence type="ECO:0000256" key="3">
    <source>
        <dbReference type="ARBA" id="ARBA00022989"/>
    </source>
</evidence>
<dbReference type="CDD" id="cd17354">
    <property type="entry name" value="MFS_Mch1p_like"/>
    <property type="match status" value="1"/>
</dbReference>
<evidence type="ECO:0000313" key="9">
    <source>
        <dbReference type="Proteomes" id="UP000237347"/>
    </source>
</evidence>
<dbReference type="Pfam" id="PF23262">
    <property type="entry name" value="NFD4_C"/>
    <property type="match status" value="2"/>
</dbReference>
<evidence type="ECO:0000256" key="4">
    <source>
        <dbReference type="ARBA" id="ARBA00023136"/>
    </source>
</evidence>
<dbReference type="Proteomes" id="UP000237347">
    <property type="component" value="Unassembled WGS sequence"/>
</dbReference>
<dbReference type="InterPro" id="IPR056555">
    <property type="entry name" value="NFD4_C"/>
</dbReference>
<comment type="subcellular location">
    <subcellularLocation>
        <location evidence="1">Membrane</location>
        <topology evidence="1">Multi-pass membrane protein</topology>
    </subcellularLocation>
</comment>
<feature type="transmembrane region" description="Helical" evidence="5">
    <location>
        <begin position="180"/>
        <end position="199"/>
    </location>
</feature>
<feature type="transmembrane region" description="Helical" evidence="5">
    <location>
        <begin position="340"/>
        <end position="358"/>
    </location>
</feature>
<protein>
    <submittedName>
        <fullName evidence="8">Protein nuclear fusion defective 4</fullName>
    </submittedName>
</protein>
<feature type="transmembrane region" description="Helical" evidence="5">
    <location>
        <begin position="114"/>
        <end position="140"/>
    </location>
</feature>
<evidence type="ECO:0000313" key="8">
    <source>
        <dbReference type="EMBL" id="KAK7860818.1"/>
    </source>
</evidence>
<feature type="transmembrane region" description="Helical" evidence="5">
    <location>
        <begin position="515"/>
        <end position="546"/>
    </location>
</feature>
<feature type="transmembrane region" description="Helical" evidence="5">
    <location>
        <begin position="407"/>
        <end position="427"/>
    </location>
</feature>
<dbReference type="InterPro" id="IPR036259">
    <property type="entry name" value="MFS_trans_sf"/>
</dbReference>
<feature type="domain" description="NFD4 C-terminal" evidence="7">
    <location>
        <begin position="532"/>
        <end position="640"/>
    </location>
</feature>
<keyword evidence="3 5" id="KW-1133">Transmembrane helix</keyword>
<proteinExistence type="predicted"/>
<evidence type="ECO:0000256" key="2">
    <source>
        <dbReference type="ARBA" id="ARBA00022692"/>
    </source>
</evidence>
<feature type="transmembrane region" description="Helical" evidence="5">
    <location>
        <begin position="20"/>
        <end position="39"/>
    </location>
</feature>
<evidence type="ECO:0000259" key="7">
    <source>
        <dbReference type="Pfam" id="PF23262"/>
    </source>
</evidence>
<dbReference type="SUPFAM" id="SSF103473">
    <property type="entry name" value="MFS general substrate transporter"/>
    <property type="match status" value="2"/>
</dbReference>
<reference evidence="8 9" key="1">
    <citation type="journal article" date="2018" name="Sci. Data">
        <title>The draft genome sequence of cork oak.</title>
        <authorList>
            <person name="Ramos A.M."/>
            <person name="Usie A."/>
            <person name="Barbosa P."/>
            <person name="Barros P.M."/>
            <person name="Capote T."/>
            <person name="Chaves I."/>
            <person name="Simoes F."/>
            <person name="Abreu I."/>
            <person name="Carrasquinho I."/>
            <person name="Faro C."/>
            <person name="Guimaraes J.B."/>
            <person name="Mendonca D."/>
            <person name="Nobrega F."/>
            <person name="Rodrigues L."/>
            <person name="Saibo N.J.M."/>
            <person name="Varela M.C."/>
            <person name="Egas C."/>
            <person name="Matos J."/>
            <person name="Miguel C.M."/>
            <person name="Oliveira M.M."/>
            <person name="Ricardo C.P."/>
            <person name="Goncalves S."/>
        </authorList>
    </citation>
    <scope>NUCLEOTIDE SEQUENCE [LARGE SCALE GENOMIC DNA]</scope>
    <source>
        <strain evidence="9">cv. HL8</strain>
    </source>
</reference>
<dbReference type="AlphaFoldDB" id="A0AAW0MDW8"/>
<evidence type="ECO:0000256" key="5">
    <source>
        <dbReference type="SAM" id="Phobius"/>
    </source>
</evidence>
<feature type="transmembrane region" description="Helical" evidence="5">
    <location>
        <begin position="364"/>
        <end position="386"/>
    </location>
</feature>
<sequence length="664" mass="71340">MGFFQLSSYSSKSSVTALKWLGFVAAIWVQAISGNNYTFSNYSDALKSLMNLTQLELNNLSVAKDVGKAFGLLAGFASDKLPTWVILLIGSVEGLVGYGAQWLVVSETIKPLSYWQMCIFLCMGGNSTTWMNTAVLVTCIRNFRRNRGPVSGILKGYVGLSTAIFTDVCAALFYDDAASFLVMLAVVPFAVCLIAAVFLHESPPASTSSEEKEETQFFWVFNAVAVVVAVYLLAYDFIPSPSAVFSEAFSAILMVLLASPLGVPVYIYFKNRSRPGSDVEGQVGENTEPLLVTAAKEGEEKAEEVAAVAVEEEEVVEVKRGQPLIGEEHTIVEALKTIDFWVLFVSFLCGVGTGLAVQNNMGQIGLALGYSDVSIFVSLISIWGFFGRIVSGTVSEYFIKKAGTPRPLWNAAAQILMVFGFVILALALPGSLYIGSILVGICYGIRIAISVPTASELFGLKYYGLIYNILILNLPLGSFLFSGLLAGILYDMEAIPTAGGGNTCVGAHCYRTTFVILMVFGFVILALALPGSLYIGSILVGICYGIRIAISVPTASELFGLKYYGLIYNILILNLPLGSFLFSGLLAGILYDMEAIPTAGGGNTCVGAHCYRTTFVVMAVACIIGFGLDILLSIRTKAVYTKIYASKKSKKSSAPSNGRRQMLN</sequence>
<name>A0AAW0MDW8_QUESU</name>
<feature type="transmembrane region" description="Helical" evidence="5">
    <location>
        <begin position="81"/>
        <end position="102"/>
    </location>
</feature>
<dbReference type="EMBL" id="PKMF04000004">
    <property type="protein sequence ID" value="KAK7860818.1"/>
    <property type="molecule type" value="Genomic_DNA"/>
</dbReference>
<dbReference type="Gene3D" id="1.20.1250.20">
    <property type="entry name" value="MFS general substrate transporter like domains"/>
    <property type="match status" value="1"/>
</dbReference>
<dbReference type="InterPro" id="IPR010658">
    <property type="entry name" value="Nodulin-like"/>
</dbReference>
<dbReference type="GO" id="GO:0016020">
    <property type="term" value="C:membrane"/>
    <property type="evidence" value="ECO:0007669"/>
    <property type="project" value="UniProtKB-SubCell"/>
</dbReference>
<feature type="transmembrane region" description="Helical" evidence="5">
    <location>
        <begin position="465"/>
        <end position="490"/>
    </location>
</feature>
<feature type="domain" description="NFD4 C-terminal" evidence="7">
    <location>
        <begin position="327"/>
        <end position="529"/>
    </location>
</feature>
<feature type="transmembrane region" description="Helical" evidence="5">
    <location>
        <begin position="250"/>
        <end position="269"/>
    </location>
</feature>
<organism evidence="8 9">
    <name type="scientific">Quercus suber</name>
    <name type="common">Cork oak</name>
    <dbReference type="NCBI Taxonomy" id="58331"/>
    <lineage>
        <taxon>Eukaryota</taxon>
        <taxon>Viridiplantae</taxon>
        <taxon>Streptophyta</taxon>
        <taxon>Embryophyta</taxon>
        <taxon>Tracheophyta</taxon>
        <taxon>Spermatophyta</taxon>
        <taxon>Magnoliopsida</taxon>
        <taxon>eudicotyledons</taxon>
        <taxon>Gunneridae</taxon>
        <taxon>Pentapetalae</taxon>
        <taxon>rosids</taxon>
        <taxon>fabids</taxon>
        <taxon>Fagales</taxon>
        <taxon>Fagaceae</taxon>
        <taxon>Quercus</taxon>
    </lineage>
</organism>
<dbReference type="PANTHER" id="PTHR21576:SF78">
    <property type="entry name" value="PROTEIN NUCLEAR FUSION DEFECTIVE 4-LIKE"/>
    <property type="match status" value="1"/>
</dbReference>
<evidence type="ECO:0000256" key="1">
    <source>
        <dbReference type="ARBA" id="ARBA00004141"/>
    </source>
</evidence>